<dbReference type="EMBL" id="CADEHS020000002">
    <property type="protein sequence ID" value="CAG9937484.1"/>
    <property type="molecule type" value="Genomic_DNA"/>
</dbReference>
<evidence type="ECO:0000313" key="2">
    <source>
        <dbReference type="Proteomes" id="UP000836387"/>
    </source>
</evidence>
<dbReference type="Proteomes" id="UP000836387">
    <property type="component" value="Unassembled WGS sequence"/>
</dbReference>
<evidence type="ECO:0000313" key="1">
    <source>
        <dbReference type="EMBL" id="CAG9937484.1"/>
    </source>
</evidence>
<proteinExistence type="predicted"/>
<reference evidence="1" key="2">
    <citation type="submission" date="2021-10" db="EMBL/GenBank/DDBJ databases">
        <authorList>
            <person name="Piombo E."/>
        </authorList>
    </citation>
    <scope>NUCLEOTIDE SEQUENCE</scope>
</reference>
<comment type="caution">
    <text evidence="1">The sequence shown here is derived from an EMBL/GenBank/DDBJ whole genome shotgun (WGS) entry which is preliminary data.</text>
</comment>
<gene>
    <name evidence="1" type="ORF">CRV2_00005897</name>
</gene>
<keyword evidence="2" id="KW-1185">Reference proteome</keyword>
<reference evidence="1" key="1">
    <citation type="submission" date="2020-04" db="EMBL/GenBank/DDBJ databases">
        <authorList>
            <person name="Broberg M."/>
        </authorList>
    </citation>
    <scope>NUCLEOTIDE SEQUENCE</scope>
</reference>
<accession>A0ACA9T9A9</accession>
<sequence length="424" mass="45877">MTTNPHEDVTVAKVPDERDVGAIELEDPEANQLAPIDPNEERKAVRKLDYVIMPLMALVYFLQYLDKQSINQAAIFGLRKDLALKGEDFSWAVSLFYLGQFCSEYPAVYLLSRLPITIYVGVTIVIWGGVNMAMAACHNFQGLAAARFFLGFAEGTVSPAFIIITSNWYIKREHPIRVATWVSMNGVAQILGSLLMYGIGQSNMAIAPWRVLFLFSATVINGFGYGTLQTMLVAMPAGACNTGTVWIGALVPRFFPGTRAYSAIALCVVPLLGSVLLLALPQDAGWGIIVATWLAGCSSALIGSSASIIASNVKGNTKKSVVSAGFFIAYCVGCFASPFAWQAEDGPRFSKGCILSIVSLIVLMISYATFIVMAKTKNKRRDAKLAAGMVAYGAGDDDHKTSGVTSSLDSDMTDVQDKRFRYTI</sequence>
<organism evidence="1 2">
    <name type="scientific">Clonostachys rosea f. rosea IK726</name>
    <dbReference type="NCBI Taxonomy" id="1349383"/>
    <lineage>
        <taxon>Eukaryota</taxon>
        <taxon>Fungi</taxon>
        <taxon>Dikarya</taxon>
        <taxon>Ascomycota</taxon>
        <taxon>Pezizomycotina</taxon>
        <taxon>Sordariomycetes</taxon>
        <taxon>Hypocreomycetidae</taxon>
        <taxon>Hypocreales</taxon>
        <taxon>Bionectriaceae</taxon>
        <taxon>Clonostachys</taxon>
    </lineage>
</organism>
<name>A0ACA9T9A9_BIOOC</name>
<protein>
    <submittedName>
        <fullName evidence="1">Uncharacterized protein</fullName>
    </submittedName>
</protein>